<proteinExistence type="predicted"/>
<dbReference type="OrthoDB" id="9905228at2"/>
<name>K6VI91_9MICO</name>
<dbReference type="EMBL" id="BAHD01000029">
    <property type="protein sequence ID" value="GAB95938.1"/>
    <property type="molecule type" value="Genomic_DNA"/>
</dbReference>
<comment type="caution">
    <text evidence="1">The sequence shown here is derived from an EMBL/GenBank/DDBJ whole genome shotgun (WGS) entry which is preliminary data.</text>
</comment>
<keyword evidence="2" id="KW-1185">Reference proteome</keyword>
<accession>K6VI91</accession>
<dbReference type="STRING" id="1184609.KILIM_029_00480"/>
<dbReference type="RefSeq" id="WP_006592470.1">
    <property type="nucleotide sequence ID" value="NZ_BAHD01000029.1"/>
</dbReference>
<dbReference type="Proteomes" id="UP000008366">
    <property type="component" value="Unassembled WGS sequence"/>
</dbReference>
<protein>
    <submittedName>
        <fullName evidence="1">Uncharacterized protein</fullName>
    </submittedName>
</protein>
<evidence type="ECO:0000313" key="1">
    <source>
        <dbReference type="EMBL" id="GAB95938.1"/>
    </source>
</evidence>
<dbReference type="SUPFAM" id="SSF56784">
    <property type="entry name" value="HAD-like"/>
    <property type="match status" value="1"/>
</dbReference>
<reference evidence="1 2" key="1">
    <citation type="submission" date="2012-08" db="EMBL/GenBank/DDBJ databases">
        <title>Whole genome shotgun sequence of Kineosphaera limosa NBRC 100340.</title>
        <authorList>
            <person name="Yoshida I."/>
            <person name="Isaki S."/>
            <person name="Hosoyama A."/>
            <person name="Tsuchikane K."/>
            <person name="Katsumata H."/>
            <person name="Ando Y."/>
            <person name="Ohji S."/>
            <person name="Hamada M."/>
            <person name="Tamura T."/>
            <person name="Yamazoe A."/>
            <person name="Yamazaki S."/>
            <person name="Fujita N."/>
        </authorList>
    </citation>
    <scope>NUCLEOTIDE SEQUENCE [LARGE SCALE GENOMIC DNA]</scope>
    <source>
        <strain evidence="1 2">NBRC 100340</strain>
    </source>
</reference>
<dbReference type="AlphaFoldDB" id="K6VI91"/>
<dbReference type="InterPro" id="IPR036412">
    <property type="entry name" value="HAD-like_sf"/>
</dbReference>
<evidence type="ECO:0000313" key="2">
    <source>
        <dbReference type="Proteomes" id="UP000008366"/>
    </source>
</evidence>
<organism evidence="1 2">
    <name type="scientific">Kineosphaera limosa NBRC 100340</name>
    <dbReference type="NCBI Taxonomy" id="1184609"/>
    <lineage>
        <taxon>Bacteria</taxon>
        <taxon>Bacillati</taxon>
        <taxon>Actinomycetota</taxon>
        <taxon>Actinomycetes</taxon>
        <taxon>Micrococcales</taxon>
        <taxon>Dermatophilaceae</taxon>
        <taxon>Kineosphaera</taxon>
    </lineage>
</organism>
<gene>
    <name evidence="1" type="ORF">KILIM_029_00480</name>
</gene>
<sequence length="177" mass="19033">MIRFDELFDEAMQVQGARVDVEAVVADDPHTGGWARPGAKTLLALLAQHGRPWAYVTTGSAQEAALAVWTAGLPTGRIIALGEALPTATWEAASSLGLDPRRTAAVLQPGSLASAAVLVGLIPVTLPGRRPARPKNTSWRERLALRLAEWQLRGLSTTYVQLRRLETVGEPVEAARR</sequence>